<sequence length="1054" mass="118607">MEAEGSNRALSNPPPTAKTTTTGKKLATDDLDMATAHVHPATLPDWSNIKVIHRNALHPRSYFHIYNDPSKALARDTSKSRAQLLSGPDTKWLLDVQKSPFDGPTTFYENGYDLRNWKEVQVPGMWQLQGLGKGPAYTNVVYPIPVDPPHVPYDQNECGRYVTKFALSDTVKDKDGQLRLRFEGVDSSFKVWLNGTEVGYSQGSRNPTEFDITSMVKSEGENVLNVEVYQYCDGTYIEDQDQWWLSGIFRDVYIHSFPKVSIQDFFVQTLLDDDYKDATLKVDVDLNGRSEVALRLLDAAGNEIVATSKSIDKKGTFEARIVDPLKWTAETPNLYTLVLGIDSCHLAHNVGFRRTELISGVWCVNGNPVKFRGANRHEHHPETGRTVPLDFAKRDFLIMKSHNINAIRTSHYIDDPRLYAICDELGLWVMDEADLECHGFFECGEPEPRKPEKFTSDNPEWKEQYVDRAKQMVHRDKNHPSIIMWSLGNEAFYGSNHQAMYDYIKSVDQTRLVHYEQDFDAQTVDIHSRMYASVDWITKFAEEKDWKKPLVLCEYIHAMGNGPGGALEYIETFYKYPRLMGGFVWEWANHGIRTHNTDGEEYMAYGGDFGEEVHDGNFVMDGLLFSNHTPAPGLIEYKKLIEPVQTLRLDGKNVTLINRYDFIGIEHLKCTWKIVSDGGKAAEGTVDLPKGVEPHTETTITISDLPEPRSEESYLRLDFTIPETTPWAQAGHLVAWGQLQLTPGKTLAQIASIAPEPKALEIATPSSQELKISAPGGTSWTFNAVHGTLSSWTKAGGKNMITMPPAMDFYRAVTDNDNGEHDPSAPEWGAVRLSQMREHVRKVTWQHNVDIATCSVKVEAFITPPVLAWGVATVTTYTFGSGGSVSINVKGKLDGVLKPKTFARIGYTFGLDGVDKVCWFGRGPGEGYRDKKQAQAFGTWENTVDGLFVDYEFPQDGSQRVDVRWVEFKNAKGGKLIRARFGNLKDSGFTATRYTTKDIDESKHPYELHKKKRNDTVVRLDFAHHGLGTGSCGPSALPQYVLNAEDFEYDIVLD</sequence>
<comment type="similarity">
    <text evidence="2">Belongs to the glycosyl hydrolase 2 family.</text>
</comment>
<dbReference type="InterPro" id="IPR013783">
    <property type="entry name" value="Ig-like_fold"/>
</dbReference>
<dbReference type="SMART" id="SM01038">
    <property type="entry name" value="Bgal_small_N"/>
    <property type="match status" value="1"/>
</dbReference>
<dbReference type="PANTHER" id="PTHR46323:SF2">
    <property type="entry name" value="BETA-GALACTOSIDASE"/>
    <property type="match status" value="1"/>
</dbReference>
<dbReference type="Gene3D" id="2.70.98.10">
    <property type="match status" value="1"/>
</dbReference>
<dbReference type="GO" id="GO:0009341">
    <property type="term" value="C:beta-galactosidase complex"/>
    <property type="evidence" value="ECO:0007669"/>
    <property type="project" value="InterPro"/>
</dbReference>
<evidence type="ECO:0000256" key="4">
    <source>
        <dbReference type="ARBA" id="ARBA00022801"/>
    </source>
</evidence>
<dbReference type="InterPro" id="IPR006104">
    <property type="entry name" value="Glyco_hydro_2_N"/>
</dbReference>
<dbReference type="GO" id="GO:0004565">
    <property type="term" value="F:beta-galactosidase activity"/>
    <property type="evidence" value="ECO:0007669"/>
    <property type="project" value="UniProtKB-EC"/>
</dbReference>
<dbReference type="Gene3D" id="3.20.20.80">
    <property type="entry name" value="Glycosidases"/>
    <property type="match status" value="1"/>
</dbReference>
<dbReference type="Pfam" id="PF02837">
    <property type="entry name" value="Glyco_hydro_2_N"/>
    <property type="match status" value="1"/>
</dbReference>
<dbReference type="Pfam" id="PF16353">
    <property type="entry name" value="LacZ_4"/>
    <property type="match status" value="1"/>
</dbReference>
<evidence type="ECO:0000256" key="6">
    <source>
        <dbReference type="ARBA" id="ARBA00032230"/>
    </source>
</evidence>
<dbReference type="EMBL" id="JAKWBI020000076">
    <property type="protein sequence ID" value="KAJ2903648.1"/>
    <property type="molecule type" value="Genomic_DNA"/>
</dbReference>
<dbReference type="PROSITE" id="PS00608">
    <property type="entry name" value="GLYCOSYL_HYDROL_F2_2"/>
    <property type="match status" value="1"/>
</dbReference>
<dbReference type="InterPro" id="IPR023232">
    <property type="entry name" value="Glyco_hydro_2_AS"/>
</dbReference>
<evidence type="ECO:0000313" key="10">
    <source>
        <dbReference type="Proteomes" id="UP001201980"/>
    </source>
</evidence>
<dbReference type="AlphaFoldDB" id="A0AAD5RT72"/>
<dbReference type="FunFam" id="3.20.20.80:FF:000018">
    <property type="entry name" value="Beta-galactosidase"/>
    <property type="match status" value="1"/>
</dbReference>
<dbReference type="InterPro" id="IPR008979">
    <property type="entry name" value="Galactose-bd-like_sf"/>
</dbReference>
<dbReference type="Gene3D" id="2.60.120.260">
    <property type="entry name" value="Galactose-binding domain-like"/>
    <property type="match status" value="1"/>
</dbReference>
<proteinExistence type="inferred from homology"/>
<evidence type="ECO:0000259" key="8">
    <source>
        <dbReference type="SMART" id="SM01038"/>
    </source>
</evidence>
<protein>
    <recommendedName>
        <fullName evidence="3">beta-galactosidase</fullName>
        <ecNumber evidence="3">3.2.1.23</ecNumber>
    </recommendedName>
    <alternativeName>
        <fullName evidence="6">Lactase</fullName>
    </alternativeName>
</protein>
<dbReference type="SUPFAM" id="SSF49785">
    <property type="entry name" value="Galactose-binding domain-like"/>
    <property type="match status" value="1"/>
</dbReference>
<dbReference type="Proteomes" id="UP001201980">
    <property type="component" value="Unassembled WGS sequence"/>
</dbReference>
<dbReference type="GO" id="GO:0005990">
    <property type="term" value="P:lactose catabolic process"/>
    <property type="evidence" value="ECO:0007669"/>
    <property type="project" value="TreeGrafter"/>
</dbReference>
<dbReference type="PANTHER" id="PTHR46323">
    <property type="entry name" value="BETA-GALACTOSIDASE"/>
    <property type="match status" value="1"/>
</dbReference>
<dbReference type="InterPro" id="IPR036156">
    <property type="entry name" value="Beta-gal/glucu_dom_sf"/>
</dbReference>
<dbReference type="InterPro" id="IPR006102">
    <property type="entry name" value="Ig-like_GH2"/>
</dbReference>
<gene>
    <name evidence="9" type="ORF">MKZ38_009591</name>
</gene>
<dbReference type="SUPFAM" id="SSF49303">
    <property type="entry name" value="beta-Galactosidase/glucuronidase domain"/>
    <property type="match status" value="2"/>
</dbReference>
<feature type="domain" description="Beta galactosidase small chain/" evidence="8">
    <location>
        <begin position="771"/>
        <end position="1054"/>
    </location>
</feature>
<dbReference type="GO" id="GO:0030246">
    <property type="term" value="F:carbohydrate binding"/>
    <property type="evidence" value="ECO:0007669"/>
    <property type="project" value="InterPro"/>
</dbReference>
<dbReference type="SUPFAM" id="SSF51445">
    <property type="entry name" value="(Trans)glycosidases"/>
    <property type="match status" value="1"/>
</dbReference>
<comment type="caution">
    <text evidence="9">The sequence shown here is derived from an EMBL/GenBank/DDBJ whole genome shotgun (WGS) entry which is preliminary data.</text>
</comment>
<name>A0AAD5RT72_9PEZI</name>
<keyword evidence="4" id="KW-0378">Hydrolase</keyword>
<evidence type="ECO:0000256" key="5">
    <source>
        <dbReference type="ARBA" id="ARBA00023295"/>
    </source>
</evidence>
<reference evidence="9" key="1">
    <citation type="submission" date="2022-07" db="EMBL/GenBank/DDBJ databases">
        <title>Draft genome sequence of Zalerion maritima ATCC 34329, a (micro)plastics degrading marine fungus.</title>
        <authorList>
            <person name="Paco A."/>
            <person name="Goncalves M.F.M."/>
            <person name="Rocha-Santos T.A.P."/>
            <person name="Alves A."/>
        </authorList>
    </citation>
    <scope>NUCLEOTIDE SEQUENCE</scope>
    <source>
        <strain evidence="9">ATCC 34329</strain>
    </source>
</reference>
<dbReference type="InterPro" id="IPR017853">
    <property type="entry name" value="GH"/>
</dbReference>
<dbReference type="Pfam" id="PF02929">
    <property type="entry name" value="Bgal_small_N"/>
    <property type="match status" value="1"/>
</dbReference>
<comment type="catalytic activity">
    <reaction evidence="1">
        <text>Hydrolysis of terminal non-reducing beta-D-galactose residues in beta-D-galactosides.</text>
        <dbReference type="EC" id="3.2.1.23"/>
    </reaction>
</comment>
<accession>A0AAD5RT72</accession>
<dbReference type="InterPro" id="IPR011013">
    <property type="entry name" value="Gal_mutarotase_sf_dom"/>
</dbReference>
<evidence type="ECO:0000313" key="9">
    <source>
        <dbReference type="EMBL" id="KAJ2903648.1"/>
    </source>
</evidence>
<dbReference type="InterPro" id="IPR006103">
    <property type="entry name" value="Glyco_hydro_2_cat"/>
</dbReference>
<dbReference type="Pfam" id="PF02836">
    <property type="entry name" value="Glyco_hydro_2_C"/>
    <property type="match status" value="1"/>
</dbReference>
<dbReference type="Gene3D" id="2.60.40.10">
    <property type="entry name" value="Immunoglobulins"/>
    <property type="match status" value="2"/>
</dbReference>
<evidence type="ECO:0000256" key="1">
    <source>
        <dbReference type="ARBA" id="ARBA00001412"/>
    </source>
</evidence>
<dbReference type="SUPFAM" id="SSF74650">
    <property type="entry name" value="Galactose mutarotase-like"/>
    <property type="match status" value="1"/>
</dbReference>
<evidence type="ECO:0000256" key="7">
    <source>
        <dbReference type="SAM" id="MobiDB-lite"/>
    </source>
</evidence>
<dbReference type="InterPro" id="IPR050347">
    <property type="entry name" value="Bact_Beta-galactosidase"/>
</dbReference>
<dbReference type="PRINTS" id="PR00132">
    <property type="entry name" value="GLHYDRLASE2"/>
</dbReference>
<keyword evidence="10" id="KW-1185">Reference proteome</keyword>
<dbReference type="InterPro" id="IPR032312">
    <property type="entry name" value="LacZ_4"/>
</dbReference>
<organism evidence="9 10">
    <name type="scientific">Zalerion maritima</name>
    <dbReference type="NCBI Taxonomy" id="339359"/>
    <lineage>
        <taxon>Eukaryota</taxon>
        <taxon>Fungi</taxon>
        <taxon>Dikarya</taxon>
        <taxon>Ascomycota</taxon>
        <taxon>Pezizomycotina</taxon>
        <taxon>Sordariomycetes</taxon>
        <taxon>Lulworthiomycetidae</taxon>
        <taxon>Lulworthiales</taxon>
        <taxon>Lulworthiaceae</taxon>
        <taxon>Zalerion</taxon>
    </lineage>
</organism>
<dbReference type="Pfam" id="PF00703">
    <property type="entry name" value="Glyco_hydro_2"/>
    <property type="match status" value="1"/>
</dbReference>
<dbReference type="EC" id="3.2.1.23" evidence="3"/>
<dbReference type="InterPro" id="IPR006101">
    <property type="entry name" value="Glyco_hydro_2"/>
</dbReference>
<dbReference type="InterPro" id="IPR004199">
    <property type="entry name" value="B-gal_small/dom_5"/>
</dbReference>
<evidence type="ECO:0000256" key="3">
    <source>
        <dbReference type="ARBA" id="ARBA00012756"/>
    </source>
</evidence>
<dbReference type="InterPro" id="IPR014718">
    <property type="entry name" value="GH-type_carb-bd"/>
</dbReference>
<keyword evidence="5" id="KW-0326">Glycosidase</keyword>
<evidence type="ECO:0000256" key="2">
    <source>
        <dbReference type="ARBA" id="ARBA00007401"/>
    </source>
</evidence>
<feature type="region of interest" description="Disordered" evidence="7">
    <location>
        <begin position="1"/>
        <end position="23"/>
    </location>
</feature>